<reference evidence="2 3" key="1">
    <citation type="submission" date="2007-03" db="EMBL/GenBank/DDBJ databases">
        <authorList>
            <person name="Stal L."/>
            <person name="Ferriera S."/>
            <person name="Johnson J."/>
            <person name="Kravitz S."/>
            <person name="Beeson K."/>
            <person name="Sutton G."/>
            <person name="Rogers Y.-H."/>
            <person name="Friedman R."/>
            <person name="Frazier M."/>
            <person name="Venter J.C."/>
        </authorList>
    </citation>
    <scope>NUCLEOTIDE SEQUENCE [LARGE SCALE GENOMIC DNA]</scope>
    <source>
        <strain evidence="2 3">CCY0110</strain>
    </source>
</reference>
<name>A3J000_9CHRO</name>
<dbReference type="AlphaFoldDB" id="A3J000"/>
<sequence>GKEAANKLNQWETATQTITGLSSGNHDFVTVNNEKIIISDGTGLKLPGYTLIVPENAATTVWEKAIDLGIIPIGDRIWQQLRIKQGRPYPDQELTEDYNPLEAGLWSTISFDKGCYIGQETIARLNTYQGVKQRLWGVKLNQPVQTGHTITVDDKKVGILTSSAQVENECFGLAYVKTKVGGEGLKVNIGDTTGELIAVPFLTHEYYKSATQ</sequence>
<dbReference type="Proteomes" id="UP000003781">
    <property type="component" value="Unassembled WGS sequence"/>
</dbReference>
<dbReference type="PANTHER" id="PTHR22602">
    <property type="entry name" value="TRANSFERASE CAF17, MITOCHONDRIAL-RELATED"/>
    <property type="match status" value="1"/>
</dbReference>
<dbReference type="InterPro" id="IPR045179">
    <property type="entry name" value="YgfZ/GcvT"/>
</dbReference>
<gene>
    <name evidence="2" type="ORF">CY0110_20985</name>
</gene>
<evidence type="ECO:0000313" key="3">
    <source>
        <dbReference type="Proteomes" id="UP000003781"/>
    </source>
</evidence>
<dbReference type="PANTHER" id="PTHR22602:SF0">
    <property type="entry name" value="TRANSFERASE CAF17, MITOCHONDRIAL-RELATED"/>
    <property type="match status" value="1"/>
</dbReference>
<dbReference type="eggNOG" id="COG0354">
    <property type="taxonomic scope" value="Bacteria"/>
</dbReference>
<protein>
    <submittedName>
        <fullName evidence="2">Glycine cleavage T protein (Aminomethyl transferase)</fullName>
    </submittedName>
</protein>
<comment type="caution">
    <text evidence="2">The sequence shown here is derived from an EMBL/GenBank/DDBJ whole genome shotgun (WGS) entry which is preliminary data.</text>
</comment>
<dbReference type="NCBIfam" id="TIGR03317">
    <property type="entry name" value="ygfZ_signature"/>
    <property type="match status" value="1"/>
</dbReference>
<dbReference type="EMBL" id="AAXW01000137">
    <property type="protein sequence ID" value="EAZ87945.1"/>
    <property type="molecule type" value="Genomic_DNA"/>
</dbReference>
<organism evidence="2 3">
    <name type="scientific">Crocosphaera chwakensis CCY0110</name>
    <dbReference type="NCBI Taxonomy" id="391612"/>
    <lineage>
        <taxon>Bacteria</taxon>
        <taxon>Bacillati</taxon>
        <taxon>Cyanobacteriota</taxon>
        <taxon>Cyanophyceae</taxon>
        <taxon>Oscillatoriophycideae</taxon>
        <taxon>Chroococcales</taxon>
        <taxon>Aphanothecaceae</taxon>
        <taxon>Crocosphaera</taxon>
        <taxon>Crocosphaera chwakensis</taxon>
    </lineage>
</organism>
<keyword evidence="2" id="KW-0808">Transferase</keyword>
<keyword evidence="1" id="KW-0809">Transit peptide</keyword>
<dbReference type="GO" id="GO:0016740">
    <property type="term" value="F:transferase activity"/>
    <property type="evidence" value="ECO:0007669"/>
    <property type="project" value="UniProtKB-KW"/>
</dbReference>
<accession>A3J000</accession>
<evidence type="ECO:0000313" key="2">
    <source>
        <dbReference type="EMBL" id="EAZ87945.1"/>
    </source>
</evidence>
<dbReference type="InterPro" id="IPR027266">
    <property type="entry name" value="TrmE/GcvT-like"/>
</dbReference>
<dbReference type="InterPro" id="IPR017703">
    <property type="entry name" value="YgfZ/GCV_T_CS"/>
</dbReference>
<proteinExistence type="predicted"/>
<dbReference type="SUPFAM" id="SSF103025">
    <property type="entry name" value="Folate-binding domain"/>
    <property type="match status" value="1"/>
</dbReference>
<feature type="non-terminal residue" evidence="2">
    <location>
        <position position="1"/>
    </location>
</feature>
<dbReference type="RefSeq" id="WP_008278965.1">
    <property type="nucleotide sequence ID" value="NZ_AAXW01000137.1"/>
</dbReference>
<keyword evidence="3" id="KW-1185">Reference proteome</keyword>
<dbReference type="Gene3D" id="3.30.1360.120">
    <property type="entry name" value="Probable tRNA modification gtpase trme, domain 1"/>
    <property type="match status" value="1"/>
</dbReference>
<evidence type="ECO:0000256" key="1">
    <source>
        <dbReference type="ARBA" id="ARBA00022946"/>
    </source>
</evidence>
<dbReference type="GO" id="GO:0016226">
    <property type="term" value="P:iron-sulfur cluster assembly"/>
    <property type="evidence" value="ECO:0007669"/>
    <property type="project" value="TreeGrafter"/>
</dbReference>